<keyword evidence="3" id="KW-0121">Carboxypeptidase</keyword>
<keyword evidence="8" id="KW-1185">Reference proteome</keyword>
<dbReference type="OrthoDB" id="3790045at2759"/>
<evidence type="ECO:0000256" key="5">
    <source>
        <dbReference type="ARBA" id="ARBA00022801"/>
    </source>
</evidence>
<evidence type="ECO:0000256" key="3">
    <source>
        <dbReference type="ARBA" id="ARBA00022645"/>
    </source>
</evidence>
<dbReference type="InterPro" id="IPR001563">
    <property type="entry name" value="Peptidase_S10"/>
</dbReference>
<dbReference type="SUPFAM" id="SSF53474">
    <property type="entry name" value="alpha/beta-Hydrolases"/>
    <property type="match status" value="1"/>
</dbReference>
<gene>
    <name evidence="7" type="ORF">CC78DRAFT_480851</name>
</gene>
<sequence length="541" mass="60531">MVDAWYPGELPSLVKVPKGHWLADEEIQRHFRGEPEDTTSFFNEDKDSNQRLTIEEIYNQPDAVGKEECFESTYDGDNNTICTREVLNPINDPGNNFGTLLQFCGYITIHASTRRALTRLFFWIVMSDTNPPATDNNPVVMWLNGGPGVSSFFGLWDQWGPRLFDHSSDPLQFKNNAYHMMGHSNWVFLEQPAGVGYSFGRQQITDSMAAARDAAIFLDGIIKHTIFRRNDLSITLAGRELHIGGESFAGHWIPAIGAELVNTGRAASLNLRSVFIGNGAIDSDELGVFDLFCGTNPQIAVGVDITKLCEAMPTLDLNCRLANDICRHSKRAKVETNCNTADTTCYPTRGFAWARTLKLNPYDATKTDAENNAMFKFLKGPVQKFMNKGTTLTQFGVPATKTWSMFNSMPKAFKASGDHARSYVPELMTILNAEIDVMLYAGDKDLVCPWTGVKEVAKKLDWTENDPGLGMTKKKRFESSTSYANYIRAGRLNFVRVKGAGHMINENKPAEAQHLLEEWILRRDNFVECPVTTEQSEAISL</sequence>
<dbReference type="Gene3D" id="1.10.287.410">
    <property type="match status" value="1"/>
</dbReference>
<dbReference type="GO" id="GO:0000324">
    <property type="term" value="C:fungal-type vacuole"/>
    <property type="evidence" value="ECO:0007669"/>
    <property type="project" value="TreeGrafter"/>
</dbReference>
<dbReference type="GO" id="GO:0006508">
    <property type="term" value="P:proteolysis"/>
    <property type="evidence" value="ECO:0007669"/>
    <property type="project" value="UniProtKB-KW"/>
</dbReference>
<dbReference type="PANTHER" id="PTHR11802">
    <property type="entry name" value="SERINE PROTEASE FAMILY S10 SERINE CARBOXYPEPTIDASE"/>
    <property type="match status" value="1"/>
</dbReference>
<dbReference type="PANTHER" id="PTHR11802:SF113">
    <property type="entry name" value="SERINE CARBOXYPEPTIDASE CTSA-4.1"/>
    <property type="match status" value="1"/>
</dbReference>
<evidence type="ECO:0000313" key="8">
    <source>
        <dbReference type="Proteomes" id="UP000800093"/>
    </source>
</evidence>
<dbReference type="AlphaFoldDB" id="A0A9P4K1S1"/>
<keyword evidence="4" id="KW-0645">Protease</keyword>
<dbReference type="EMBL" id="ML986817">
    <property type="protein sequence ID" value="KAF2257914.1"/>
    <property type="molecule type" value="Genomic_DNA"/>
</dbReference>
<evidence type="ECO:0000256" key="1">
    <source>
        <dbReference type="ARBA" id="ARBA00009431"/>
    </source>
</evidence>
<proteinExistence type="inferred from homology"/>
<comment type="caution">
    <text evidence="7">The sequence shown here is derived from an EMBL/GenBank/DDBJ whole genome shotgun (WGS) entry which is preliminary data.</text>
</comment>
<dbReference type="Proteomes" id="UP000800093">
    <property type="component" value="Unassembled WGS sequence"/>
</dbReference>
<evidence type="ECO:0000313" key="7">
    <source>
        <dbReference type="EMBL" id="KAF2257914.1"/>
    </source>
</evidence>
<dbReference type="Pfam" id="PF00450">
    <property type="entry name" value="Peptidase_S10"/>
    <property type="match status" value="1"/>
</dbReference>
<protein>
    <recommendedName>
        <fullName evidence="2">carboxypeptidase C</fullName>
        <ecNumber evidence="2">3.4.16.5</ecNumber>
    </recommendedName>
</protein>
<dbReference type="InterPro" id="IPR018247">
    <property type="entry name" value="EF_Hand_1_Ca_BS"/>
</dbReference>
<dbReference type="EC" id="3.4.16.5" evidence="2"/>
<dbReference type="GO" id="GO:0004185">
    <property type="term" value="F:serine-type carboxypeptidase activity"/>
    <property type="evidence" value="ECO:0007669"/>
    <property type="project" value="UniProtKB-EC"/>
</dbReference>
<evidence type="ECO:0000256" key="2">
    <source>
        <dbReference type="ARBA" id="ARBA00012446"/>
    </source>
</evidence>
<keyword evidence="5" id="KW-0378">Hydrolase</keyword>
<name>A0A9P4K1S1_9PLEO</name>
<reference evidence="8" key="1">
    <citation type="journal article" date="2020" name="Stud. Mycol.">
        <title>101 Dothideomycetes genomes: A test case for predicting lifestyles and emergence of pathogens.</title>
        <authorList>
            <person name="Haridas S."/>
            <person name="Albert R."/>
            <person name="Binder M."/>
            <person name="Bloem J."/>
            <person name="LaButti K."/>
            <person name="Salamov A."/>
            <person name="Andreopoulos B."/>
            <person name="Baker S."/>
            <person name="Barry K."/>
            <person name="Bills G."/>
            <person name="Bluhm B."/>
            <person name="Cannon C."/>
            <person name="Castanera R."/>
            <person name="Culley D."/>
            <person name="Daum C."/>
            <person name="Ezra D."/>
            <person name="Gonzalez J."/>
            <person name="Henrissat B."/>
            <person name="Kuo A."/>
            <person name="Liang C."/>
            <person name="Lipzen A."/>
            <person name="Lutzoni F."/>
            <person name="Magnuson J."/>
            <person name="Mondo S."/>
            <person name="Nolan M."/>
            <person name="Ohm R."/>
            <person name="Pangilinan J."/>
            <person name="Park H.-J."/>
            <person name="Ramirez L."/>
            <person name="Alfaro M."/>
            <person name="Sun H."/>
            <person name="Tritt A."/>
            <person name="Yoshinaga Y."/>
            <person name="Zwiers L.-H."/>
            <person name="Turgeon B."/>
            <person name="Goodwin S."/>
            <person name="Spatafora J."/>
            <person name="Crous P."/>
            <person name="Grigoriev I."/>
        </authorList>
    </citation>
    <scope>NUCLEOTIDE SEQUENCE [LARGE SCALE GENOMIC DNA]</scope>
    <source>
        <strain evidence="8">CBS 304.66</strain>
    </source>
</reference>
<comment type="similarity">
    <text evidence="1">Belongs to the peptidase S10 family.</text>
</comment>
<evidence type="ECO:0000256" key="6">
    <source>
        <dbReference type="ARBA" id="ARBA00023180"/>
    </source>
</evidence>
<keyword evidence="6" id="KW-0325">Glycoprotein</keyword>
<dbReference type="InterPro" id="IPR029058">
    <property type="entry name" value="AB_hydrolase_fold"/>
</dbReference>
<dbReference type="Gene3D" id="3.40.50.1820">
    <property type="entry name" value="alpha/beta hydrolase"/>
    <property type="match status" value="1"/>
</dbReference>
<organism evidence="7 8">
    <name type="scientific">Lojkania enalia</name>
    <dbReference type="NCBI Taxonomy" id="147567"/>
    <lineage>
        <taxon>Eukaryota</taxon>
        <taxon>Fungi</taxon>
        <taxon>Dikarya</taxon>
        <taxon>Ascomycota</taxon>
        <taxon>Pezizomycotina</taxon>
        <taxon>Dothideomycetes</taxon>
        <taxon>Pleosporomycetidae</taxon>
        <taxon>Pleosporales</taxon>
        <taxon>Pleosporales incertae sedis</taxon>
        <taxon>Lojkania</taxon>
    </lineage>
</organism>
<dbReference type="PROSITE" id="PS00018">
    <property type="entry name" value="EF_HAND_1"/>
    <property type="match status" value="1"/>
</dbReference>
<evidence type="ECO:0000256" key="4">
    <source>
        <dbReference type="ARBA" id="ARBA00022670"/>
    </source>
</evidence>
<accession>A0A9P4K1S1</accession>
<dbReference type="PRINTS" id="PR00724">
    <property type="entry name" value="CRBOXYPTASEC"/>
</dbReference>